<dbReference type="GO" id="GO:0000724">
    <property type="term" value="P:double-strand break repair via homologous recombination"/>
    <property type="evidence" value="ECO:0007669"/>
    <property type="project" value="TreeGrafter"/>
</dbReference>
<dbReference type="PANTHER" id="PTHR12162">
    <property type="entry name" value="NIBRIN-RELATED"/>
    <property type="match status" value="1"/>
</dbReference>
<evidence type="ECO:0000256" key="1">
    <source>
        <dbReference type="ARBA" id="ARBA00004123"/>
    </source>
</evidence>
<dbReference type="SUPFAM" id="SSF49879">
    <property type="entry name" value="SMAD/FHA domain"/>
    <property type="match status" value="1"/>
</dbReference>
<evidence type="ECO:0000256" key="4">
    <source>
        <dbReference type="ARBA" id="ARBA00023242"/>
    </source>
</evidence>
<dbReference type="InterPro" id="IPR040227">
    <property type="entry name" value="Nibrin-rel"/>
</dbReference>
<sequence length="414" mass="42911">MAWVLQAISDGNDTRPEAALKACFRFPAGSFSLGRKGTDVVLLGDDSISRSHAQLTVPEGNSGKVQLTDTSRYGTTVNSVRLQEGVAATAKAGDVLRIGHHSLFKLQQVAESLYFLPQAQVSAAEHVPKLGFAVCETARGACTYVVAEPGEELTPGAACHLIAGRPAVTPDWLRAWVDRPTLQAPPPDAAAHPVRLARGMKRILDALVTGSLADMVVQPPAAPGPAPAPDGAAAGSARGVRAGASPRQARAAAGGKRKLPEGLQGGQGEPGMSEGTPRVGGRAPKAPAPHANGLGDAEGLHVDDGPDGVAELDGDDVSTVLDPGIIVREYSPGTALAEGGVGMPNFKAFRKQGAGGGPRMRPIAMEVYCEALVDGEAFLKAEAAKRQKLRTAEELFDAKLRARKAPAASRVVRR</sequence>
<accession>A0AAW1SJ49</accession>
<keyword evidence="4" id="KW-0539">Nucleus</keyword>
<evidence type="ECO:0000313" key="8">
    <source>
        <dbReference type="EMBL" id="KAK9846295.1"/>
    </source>
</evidence>
<dbReference type="EMBL" id="JALJOU010000001">
    <property type="protein sequence ID" value="KAK9846295.1"/>
    <property type="molecule type" value="Genomic_DNA"/>
</dbReference>
<proteinExistence type="inferred from homology"/>
<dbReference type="AlphaFoldDB" id="A0AAW1SJ49"/>
<comment type="caution">
    <text evidence="8">The sequence shown here is derived from an EMBL/GenBank/DDBJ whole genome shotgun (WGS) entry which is preliminary data.</text>
</comment>
<dbReference type="InterPro" id="IPR008984">
    <property type="entry name" value="SMAD_FHA_dom_sf"/>
</dbReference>
<name>A0AAW1SJ49_9CHLO</name>
<dbReference type="Pfam" id="PF00498">
    <property type="entry name" value="FHA"/>
    <property type="match status" value="1"/>
</dbReference>
<dbReference type="GO" id="GO:0007095">
    <property type="term" value="P:mitotic G2 DNA damage checkpoint signaling"/>
    <property type="evidence" value="ECO:0007669"/>
    <property type="project" value="InterPro"/>
</dbReference>
<comment type="subcellular location">
    <subcellularLocation>
        <location evidence="1">Nucleus</location>
    </subcellularLocation>
</comment>
<dbReference type="Proteomes" id="UP001445335">
    <property type="component" value="Unassembled WGS sequence"/>
</dbReference>
<dbReference type="GO" id="GO:0030870">
    <property type="term" value="C:Mre11 complex"/>
    <property type="evidence" value="ECO:0007669"/>
    <property type="project" value="InterPro"/>
</dbReference>
<organism evidence="8 9">
    <name type="scientific">Elliptochloris bilobata</name>
    <dbReference type="NCBI Taxonomy" id="381761"/>
    <lineage>
        <taxon>Eukaryota</taxon>
        <taxon>Viridiplantae</taxon>
        <taxon>Chlorophyta</taxon>
        <taxon>core chlorophytes</taxon>
        <taxon>Trebouxiophyceae</taxon>
        <taxon>Trebouxiophyceae incertae sedis</taxon>
        <taxon>Elliptochloris clade</taxon>
        <taxon>Elliptochloris</taxon>
    </lineage>
</organism>
<dbReference type="PROSITE" id="PS50006">
    <property type="entry name" value="FHA_DOMAIN"/>
    <property type="match status" value="1"/>
</dbReference>
<keyword evidence="9" id="KW-1185">Reference proteome</keyword>
<feature type="domain" description="FHA" evidence="7">
    <location>
        <begin position="31"/>
        <end position="82"/>
    </location>
</feature>
<keyword evidence="2" id="KW-0227">DNA damage</keyword>
<comment type="similarity">
    <text evidence="5">Belongs to the Nibrin family.</text>
</comment>
<dbReference type="Gene3D" id="2.60.200.20">
    <property type="match status" value="1"/>
</dbReference>
<dbReference type="SMART" id="SM00240">
    <property type="entry name" value="FHA"/>
    <property type="match status" value="1"/>
</dbReference>
<gene>
    <name evidence="8" type="ORF">WJX81_001090</name>
</gene>
<evidence type="ECO:0000313" key="9">
    <source>
        <dbReference type="Proteomes" id="UP001445335"/>
    </source>
</evidence>
<evidence type="ECO:0000256" key="3">
    <source>
        <dbReference type="ARBA" id="ARBA00023204"/>
    </source>
</evidence>
<feature type="region of interest" description="Disordered" evidence="6">
    <location>
        <begin position="219"/>
        <end position="298"/>
    </location>
</feature>
<protein>
    <recommendedName>
        <fullName evidence="7">FHA domain-containing protein</fullName>
    </recommendedName>
</protein>
<dbReference type="PANTHER" id="PTHR12162:SF0">
    <property type="entry name" value="NIBRIN"/>
    <property type="match status" value="1"/>
</dbReference>
<dbReference type="GO" id="GO:0003684">
    <property type="term" value="F:damaged DNA binding"/>
    <property type="evidence" value="ECO:0007669"/>
    <property type="project" value="TreeGrafter"/>
</dbReference>
<keyword evidence="3" id="KW-0234">DNA repair</keyword>
<evidence type="ECO:0000259" key="7">
    <source>
        <dbReference type="PROSITE" id="PS50006"/>
    </source>
</evidence>
<feature type="compositionally biased region" description="Low complexity" evidence="6">
    <location>
        <begin position="229"/>
        <end position="254"/>
    </location>
</feature>
<evidence type="ECO:0000256" key="6">
    <source>
        <dbReference type="SAM" id="MobiDB-lite"/>
    </source>
</evidence>
<evidence type="ECO:0000256" key="2">
    <source>
        <dbReference type="ARBA" id="ARBA00022763"/>
    </source>
</evidence>
<dbReference type="CDD" id="cd22667">
    <property type="entry name" value="FHA_NBN"/>
    <property type="match status" value="1"/>
</dbReference>
<evidence type="ECO:0000256" key="5">
    <source>
        <dbReference type="ARBA" id="ARBA00044757"/>
    </source>
</evidence>
<dbReference type="InterPro" id="IPR000253">
    <property type="entry name" value="FHA_dom"/>
</dbReference>
<reference evidence="8 9" key="1">
    <citation type="journal article" date="2024" name="Nat. Commun.">
        <title>Phylogenomics reveals the evolutionary origins of lichenization in chlorophyte algae.</title>
        <authorList>
            <person name="Puginier C."/>
            <person name="Libourel C."/>
            <person name="Otte J."/>
            <person name="Skaloud P."/>
            <person name="Haon M."/>
            <person name="Grisel S."/>
            <person name="Petersen M."/>
            <person name="Berrin J.G."/>
            <person name="Delaux P.M."/>
            <person name="Dal Grande F."/>
            <person name="Keller J."/>
        </authorList>
    </citation>
    <scope>NUCLEOTIDE SEQUENCE [LARGE SCALE GENOMIC DNA]</scope>
    <source>
        <strain evidence="8 9">SAG 245.80</strain>
    </source>
</reference>